<keyword evidence="2" id="KW-0479">Metal-binding</keyword>
<accession>A0A8S1HJL7</accession>
<protein>
    <submittedName>
        <fullName evidence="5">Uncharacterized protein</fullName>
    </submittedName>
</protein>
<evidence type="ECO:0000313" key="6">
    <source>
        <dbReference type="Proteomes" id="UP000835052"/>
    </source>
</evidence>
<keyword evidence="3" id="KW-0862">Zinc</keyword>
<evidence type="ECO:0000256" key="4">
    <source>
        <dbReference type="ARBA" id="ARBA00038402"/>
    </source>
</evidence>
<evidence type="ECO:0000256" key="1">
    <source>
        <dbReference type="ARBA" id="ARBA00022694"/>
    </source>
</evidence>
<evidence type="ECO:0000313" key="5">
    <source>
        <dbReference type="EMBL" id="CAD6194638.1"/>
    </source>
</evidence>
<comment type="caution">
    <text evidence="5">The sequence shown here is derived from an EMBL/GenBank/DDBJ whole genome shotgun (WGS) entry which is preliminary data.</text>
</comment>
<organism evidence="5 6">
    <name type="scientific">Caenorhabditis auriculariae</name>
    <dbReference type="NCBI Taxonomy" id="2777116"/>
    <lineage>
        <taxon>Eukaryota</taxon>
        <taxon>Metazoa</taxon>
        <taxon>Ecdysozoa</taxon>
        <taxon>Nematoda</taxon>
        <taxon>Chromadorea</taxon>
        <taxon>Rhabditida</taxon>
        <taxon>Rhabditina</taxon>
        <taxon>Rhabditomorpha</taxon>
        <taxon>Rhabditoidea</taxon>
        <taxon>Rhabditidae</taxon>
        <taxon>Peloderinae</taxon>
        <taxon>Caenorhabditis</taxon>
    </lineage>
</organism>
<evidence type="ECO:0000256" key="2">
    <source>
        <dbReference type="ARBA" id="ARBA00022723"/>
    </source>
</evidence>
<dbReference type="EMBL" id="CAJGYM010000046">
    <property type="protein sequence ID" value="CAD6194638.1"/>
    <property type="molecule type" value="Genomic_DNA"/>
</dbReference>
<dbReference type="PANTHER" id="PTHR14742:SF0">
    <property type="entry name" value="RIBONUCLEASE P PROTEIN SUBUNIT P21"/>
    <property type="match status" value="1"/>
</dbReference>
<keyword evidence="6" id="KW-1185">Reference proteome</keyword>
<dbReference type="OrthoDB" id="5812506at2759"/>
<dbReference type="InterPro" id="IPR007175">
    <property type="entry name" value="Rpr2/Snm1/Rpp21"/>
</dbReference>
<reference evidence="5" key="1">
    <citation type="submission" date="2020-10" db="EMBL/GenBank/DDBJ databases">
        <authorList>
            <person name="Kikuchi T."/>
        </authorList>
    </citation>
    <scope>NUCLEOTIDE SEQUENCE</scope>
    <source>
        <strain evidence="5">NKZ352</strain>
    </source>
</reference>
<name>A0A8S1HJL7_9PELO</name>
<dbReference type="GO" id="GO:0046872">
    <property type="term" value="F:metal ion binding"/>
    <property type="evidence" value="ECO:0007669"/>
    <property type="project" value="UniProtKB-KW"/>
</dbReference>
<evidence type="ECO:0000256" key="3">
    <source>
        <dbReference type="ARBA" id="ARBA00022833"/>
    </source>
</evidence>
<dbReference type="AlphaFoldDB" id="A0A8S1HJL7"/>
<keyword evidence="1" id="KW-0819">tRNA processing</keyword>
<dbReference type="PANTHER" id="PTHR14742">
    <property type="entry name" value="RIBONUCLEASE P SUBUNIT P21"/>
    <property type="match status" value="1"/>
</dbReference>
<sequence>MAKPAYARVKHLHEVATSISMLGTSKDDGYAKISRHISKTLREVLDRDRMHVESSLKRAFCRKCREVLVGKIEKSEISFPEKNVVRQTCCRCQNYRNYMTLRGYGQQLKEQHLKIN</sequence>
<comment type="similarity">
    <text evidence="4">Belongs to the eukaryotic/archaeal RNase P protein component 4 family.</text>
</comment>
<dbReference type="Proteomes" id="UP000835052">
    <property type="component" value="Unassembled WGS sequence"/>
</dbReference>
<dbReference type="GO" id="GO:0005655">
    <property type="term" value="C:nucleolar ribonuclease P complex"/>
    <property type="evidence" value="ECO:0007669"/>
    <property type="project" value="TreeGrafter"/>
</dbReference>
<proteinExistence type="inferred from homology"/>
<dbReference type="GO" id="GO:0008033">
    <property type="term" value="P:tRNA processing"/>
    <property type="evidence" value="ECO:0007669"/>
    <property type="project" value="UniProtKB-KW"/>
</dbReference>
<gene>
    <name evidence="5" type="ORF">CAUJ_LOCUS10557</name>
</gene>
<dbReference type="Pfam" id="PF04032">
    <property type="entry name" value="Rpr2"/>
    <property type="match status" value="1"/>
</dbReference>